<keyword evidence="2 7" id="KW-0645">Protease</keyword>
<organism evidence="7 8">
    <name type="scientific">Candidatus Anaerobutyricum stercoris</name>
    <dbReference type="NCBI Taxonomy" id="2838457"/>
    <lineage>
        <taxon>Bacteria</taxon>
        <taxon>Bacillati</taxon>
        <taxon>Bacillota</taxon>
        <taxon>Clostridia</taxon>
        <taxon>Lachnospirales</taxon>
        <taxon>Lachnospiraceae</taxon>
        <taxon>Anaerobutyricum</taxon>
    </lineage>
</organism>
<keyword evidence="4" id="KW-0788">Thiol protease</keyword>
<evidence type="ECO:0000256" key="1">
    <source>
        <dbReference type="ARBA" id="ARBA00022517"/>
    </source>
</evidence>
<dbReference type="AlphaFoldDB" id="A0A9D2ENP6"/>
<evidence type="ECO:0000256" key="2">
    <source>
        <dbReference type="ARBA" id="ARBA00022670"/>
    </source>
</evidence>
<gene>
    <name evidence="7" type="ORF">H9968_13125</name>
</gene>
<evidence type="ECO:0000256" key="4">
    <source>
        <dbReference type="ARBA" id="ARBA00022807"/>
    </source>
</evidence>
<dbReference type="EMBL" id="DXBR01000121">
    <property type="protein sequence ID" value="HIZ40833.1"/>
    <property type="molecule type" value="Genomic_DNA"/>
</dbReference>
<comment type="caution">
    <text evidence="7">The sequence shown here is derived from an EMBL/GenBank/DDBJ whole genome shotgun (WGS) entry which is preliminary data.</text>
</comment>
<evidence type="ECO:0000256" key="5">
    <source>
        <dbReference type="ARBA" id="ARBA00044503"/>
    </source>
</evidence>
<reference evidence="7" key="1">
    <citation type="journal article" date="2021" name="PeerJ">
        <title>Extensive microbial diversity within the chicken gut microbiome revealed by metagenomics and culture.</title>
        <authorList>
            <person name="Gilroy R."/>
            <person name="Ravi A."/>
            <person name="Getino M."/>
            <person name="Pursley I."/>
            <person name="Horton D.L."/>
            <person name="Alikhan N.F."/>
            <person name="Baker D."/>
            <person name="Gharbi K."/>
            <person name="Hall N."/>
            <person name="Watson M."/>
            <person name="Adriaenssens E.M."/>
            <person name="Foster-Nyarko E."/>
            <person name="Jarju S."/>
            <person name="Secka A."/>
            <person name="Antonio M."/>
            <person name="Oren A."/>
            <person name="Chaudhuri R.R."/>
            <person name="La Ragione R."/>
            <person name="Hildebrand F."/>
            <person name="Pallen M.J."/>
        </authorList>
    </citation>
    <scope>NUCLEOTIDE SEQUENCE</scope>
    <source>
        <strain evidence="7">CHK179-28034</strain>
    </source>
</reference>
<dbReference type="PANTHER" id="PTHR39178:SF1">
    <property type="entry name" value="RIBOSOMAL-PROCESSING CYSTEINE PROTEASE PRP"/>
    <property type="match status" value="1"/>
</dbReference>
<dbReference type="CDD" id="cd16332">
    <property type="entry name" value="Prp-like"/>
    <property type="match status" value="1"/>
</dbReference>
<dbReference type="InterPro" id="IPR036764">
    <property type="entry name" value="Peptidase_Prp_sf"/>
</dbReference>
<dbReference type="GO" id="GO:0006508">
    <property type="term" value="P:proteolysis"/>
    <property type="evidence" value="ECO:0007669"/>
    <property type="project" value="UniProtKB-KW"/>
</dbReference>
<dbReference type="GO" id="GO:0008234">
    <property type="term" value="F:cysteine-type peptidase activity"/>
    <property type="evidence" value="ECO:0007669"/>
    <property type="project" value="UniProtKB-KW"/>
</dbReference>
<protein>
    <recommendedName>
        <fullName evidence="6">Ribosomal processing cysteine protease Prp</fullName>
    </recommendedName>
</protein>
<dbReference type="SUPFAM" id="SSF118010">
    <property type="entry name" value="TM1457-like"/>
    <property type="match status" value="1"/>
</dbReference>
<evidence type="ECO:0000313" key="8">
    <source>
        <dbReference type="Proteomes" id="UP000824049"/>
    </source>
</evidence>
<dbReference type="GO" id="GO:0042254">
    <property type="term" value="P:ribosome biogenesis"/>
    <property type="evidence" value="ECO:0007669"/>
    <property type="project" value="UniProtKB-KW"/>
</dbReference>
<dbReference type="PANTHER" id="PTHR39178">
    <property type="entry name" value="HYPOTHETICAL RIBOSOME-ASSOCIATED PROTEIN"/>
    <property type="match status" value="1"/>
</dbReference>
<reference evidence="7" key="2">
    <citation type="submission" date="2021-04" db="EMBL/GenBank/DDBJ databases">
        <authorList>
            <person name="Gilroy R."/>
        </authorList>
    </citation>
    <scope>NUCLEOTIDE SEQUENCE</scope>
    <source>
        <strain evidence="7">CHK179-28034</strain>
    </source>
</reference>
<dbReference type="InterPro" id="IPR007422">
    <property type="entry name" value="Peptidase_Prp"/>
</dbReference>
<name>A0A9D2ENP6_9FIRM</name>
<dbReference type="Proteomes" id="UP000824049">
    <property type="component" value="Unassembled WGS sequence"/>
</dbReference>
<sequence>MITVTIYRKPENQFKGFQVIGHAGSTEEGADLVCCSVSVLTINLVNSLESFTDDEFELIQQEELGLVQLTFKEAAISEKAALLMQSFDLGVHSVAEEYDTWLKVITKEV</sequence>
<evidence type="ECO:0000256" key="6">
    <source>
        <dbReference type="ARBA" id="ARBA00044538"/>
    </source>
</evidence>
<evidence type="ECO:0000256" key="3">
    <source>
        <dbReference type="ARBA" id="ARBA00022801"/>
    </source>
</evidence>
<comment type="similarity">
    <text evidence="5">Belongs to the Prp family.</text>
</comment>
<dbReference type="Pfam" id="PF04327">
    <property type="entry name" value="Peptidase_Prp"/>
    <property type="match status" value="1"/>
</dbReference>
<accession>A0A9D2ENP6</accession>
<keyword evidence="1" id="KW-0690">Ribosome biogenesis</keyword>
<evidence type="ECO:0000313" key="7">
    <source>
        <dbReference type="EMBL" id="HIZ40833.1"/>
    </source>
</evidence>
<proteinExistence type="inferred from homology"/>
<keyword evidence="3" id="KW-0378">Hydrolase</keyword>
<dbReference type="Gene3D" id="3.30.70.1490">
    <property type="entry name" value="Cysteine protease Prp"/>
    <property type="match status" value="1"/>
</dbReference>